<evidence type="ECO:0000313" key="7">
    <source>
        <dbReference type="EMBL" id="TMR24836.1"/>
    </source>
</evidence>
<proteinExistence type="inferred from homology"/>
<dbReference type="InterPro" id="IPR001128">
    <property type="entry name" value="Cyt_P450"/>
</dbReference>
<comment type="caution">
    <text evidence="7">The sequence shown here is derived from an EMBL/GenBank/DDBJ whole genome shotgun (WGS) entry which is preliminary data.</text>
</comment>
<gene>
    <name evidence="7" type="ORF">ETD85_46055</name>
</gene>
<dbReference type="OrthoDB" id="3203662at2"/>
<evidence type="ECO:0000256" key="6">
    <source>
        <dbReference type="ARBA" id="ARBA00023033"/>
    </source>
</evidence>
<dbReference type="InterPro" id="IPR002397">
    <property type="entry name" value="Cyt_P450_B"/>
</dbReference>
<evidence type="ECO:0000256" key="1">
    <source>
        <dbReference type="ARBA" id="ARBA00010617"/>
    </source>
</evidence>
<keyword evidence="2" id="KW-0349">Heme</keyword>
<dbReference type="PRINTS" id="PR00385">
    <property type="entry name" value="P450"/>
</dbReference>
<protein>
    <submittedName>
        <fullName evidence="7">Cytochrome P450</fullName>
    </submittedName>
</protein>
<accession>A0A5S4FVP1</accession>
<reference evidence="7 8" key="1">
    <citation type="submission" date="2019-05" db="EMBL/GenBank/DDBJ databases">
        <title>Draft genome sequence of Nonomuraea zeae DSM 100528.</title>
        <authorList>
            <person name="Saricaoglu S."/>
            <person name="Isik K."/>
        </authorList>
    </citation>
    <scope>NUCLEOTIDE SEQUENCE [LARGE SCALE GENOMIC DNA]</scope>
    <source>
        <strain evidence="7 8">DSM 100528</strain>
    </source>
</reference>
<organism evidence="7 8">
    <name type="scientific">Nonomuraea zeae</name>
    <dbReference type="NCBI Taxonomy" id="1642303"/>
    <lineage>
        <taxon>Bacteria</taxon>
        <taxon>Bacillati</taxon>
        <taxon>Actinomycetota</taxon>
        <taxon>Actinomycetes</taxon>
        <taxon>Streptosporangiales</taxon>
        <taxon>Streptosporangiaceae</taxon>
        <taxon>Nonomuraea</taxon>
    </lineage>
</organism>
<dbReference type="GO" id="GO:0020037">
    <property type="term" value="F:heme binding"/>
    <property type="evidence" value="ECO:0007669"/>
    <property type="project" value="InterPro"/>
</dbReference>
<dbReference type="InterPro" id="IPR036396">
    <property type="entry name" value="Cyt_P450_sf"/>
</dbReference>
<dbReference type="CDD" id="cd11033">
    <property type="entry name" value="CYP142-like"/>
    <property type="match status" value="1"/>
</dbReference>
<dbReference type="EMBL" id="VCKX01000235">
    <property type="protein sequence ID" value="TMR24836.1"/>
    <property type="molecule type" value="Genomic_DNA"/>
</dbReference>
<dbReference type="GO" id="GO:0006707">
    <property type="term" value="P:cholesterol catabolic process"/>
    <property type="evidence" value="ECO:0007669"/>
    <property type="project" value="TreeGrafter"/>
</dbReference>
<dbReference type="GO" id="GO:0008395">
    <property type="term" value="F:steroid hydroxylase activity"/>
    <property type="evidence" value="ECO:0007669"/>
    <property type="project" value="TreeGrafter"/>
</dbReference>
<sequence length="413" mass="46533">MSVLDFDLSDSDFWAKSMTEREAAFDRLRAREAPAFFEEMEVSFAPKGPGYYALVKHADILEASRNPEVFCSGDGGATNIPDMPPEFTEYFGSMINMDDPRHARLRRIVSRAFTPKMIKQFEADVETAAGNIVDDLLAKGSGVDFVTDVAARLPLKIICDMMGIPERDYQFVFERSNQILGGFDPEYTGGDVDQIAERLLNAGMELQQLVQDLAAHRAENPTNDLTSSLVNANIDGERLTMQELGSFFILLVVAGNETTRNAISYGLRLLTKNPDQRARWLEDIDGRAPGAVEEIVRLASPVNFMRRKVTRDHEMNGHLYRKGEKVVLFYWAANRDEAVFADPYRFDIGRHPNPHVGYGGPGPHFCLGAHLARREITVMFRELLRRVPQIEAGRPDRLHSSFINGIKHMECTF</sequence>
<dbReference type="Pfam" id="PF00067">
    <property type="entry name" value="p450"/>
    <property type="match status" value="1"/>
</dbReference>
<dbReference type="Proteomes" id="UP000306628">
    <property type="component" value="Unassembled WGS sequence"/>
</dbReference>
<keyword evidence="8" id="KW-1185">Reference proteome</keyword>
<evidence type="ECO:0000313" key="8">
    <source>
        <dbReference type="Proteomes" id="UP000306628"/>
    </source>
</evidence>
<dbReference type="PANTHER" id="PTHR46696">
    <property type="entry name" value="P450, PUTATIVE (EUROFUNG)-RELATED"/>
    <property type="match status" value="1"/>
</dbReference>
<dbReference type="PRINTS" id="PR00359">
    <property type="entry name" value="BP450"/>
</dbReference>
<dbReference type="Gene3D" id="1.10.630.10">
    <property type="entry name" value="Cytochrome P450"/>
    <property type="match status" value="1"/>
</dbReference>
<dbReference type="GO" id="GO:0036199">
    <property type="term" value="F:cholest-4-en-3-one 26-monooxygenase activity"/>
    <property type="evidence" value="ECO:0007669"/>
    <property type="project" value="TreeGrafter"/>
</dbReference>
<dbReference type="AlphaFoldDB" id="A0A5S4FVP1"/>
<dbReference type="RefSeq" id="WP_138696177.1">
    <property type="nucleotide sequence ID" value="NZ_JBHSAZ010000010.1"/>
</dbReference>
<evidence type="ECO:0000256" key="5">
    <source>
        <dbReference type="ARBA" id="ARBA00023004"/>
    </source>
</evidence>
<comment type="similarity">
    <text evidence="1">Belongs to the cytochrome P450 family.</text>
</comment>
<evidence type="ECO:0000256" key="3">
    <source>
        <dbReference type="ARBA" id="ARBA00022723"/>
    </source>
</evidence>
<evidence type="ECO:0000256" key="2">
    <source>
        <dbReference type="ARBA" id="ARBA00022617"/>
    </source>
</evidence>
<evidence type="ECO:0000256" key="4">
    <source>
        <dbReference type="ARBA" id="ARBA00023002"/>
    </source>
</evidence>
<keyword evidence="5" id="KW-0408">Iron</keyword>
<keyword evidence="3" id="KW-0479">Metal-binding</keyword>
<keyword evidence="4" id="KW-0560">Oxidoreductase</keyword>
<dbReference type="FunFam" id="1.10.630.10:FF:000018">
    <property type="entry name" value="Cytochrome P450 monooxygenase"/>
    <property type="match status" value="1"/>
</dbReference>
<dbReference type="PANTHER" id="PTHR46696:SF4">
    <property type="entry name" value="BIOTIN BIOSYNTHESIS CYTOCHROME P450"/>
    <property type="match status" value="1"/>
</dbReference>
<dbReference type="GO" id="GO:0005506">
    <property type="term" value="F:iron ion binding"/>
    <property type="evidence" value="ECO:0007669"/>
    <property type="project" value="InterPro"/>
</dbReference>
<keyword evidence="6" id="KW-0503">Monooxygenase</keyword>
<dbReference type="SUPFAM" id="SSF48264">
    <property type="entry name" value="Cytochrome P450"/>
    <property type="match status" value="1"/>
</dbReference>
<name>A0A5S4FVP1_9ACTN</name>